<evidence type="ECO:0000313" key="1">
    <source>
        <dbReference type="EMBL" id="CAA6675577.1"/>
    </source>
</evidence>
<protein>
    <submittedName>
        <fullName evidence="1">Uncharacterized protein</fullName>
    </submittedName>
</protein>
<dbReference type="Proteomes" id="UP001189122">
    <property type="component" value="Unassembled WGS sequence"/>
</dbReference>
<proteinExistence type="predicted"/>
<evidence type="ECO:0000313" key="2">
    <source>
        <dbReference type="Proteomes" id="UP001189122"/>
    </source>
</evidence>
<reference evidence="2" key="1">
    <citation type="journal article" date="2020" name="Sci. Rep.">
        <title>Chromosome-scale genome assembly for the duckweed Spirodela intermedia, integrating cytogenetic maps, PacBio and Oxford Nanopore libraries.</title>
        <authorList>
            <person name="Hoang P.T.N."/>
            <person name="Fiebig A."/>
            <person name="Novak P."/>
            <person name="Macas J."/>
            <person name="Cao H.X."/>
            <person name="Stepanenko A."/>
            <person name="Chen G."/>
            <person name="Borisjuk N."/>
            <person name="Scholz U."/>
            <person name="Schubert I."/>
        </authorList>
    </citation>
    <scope>NUCLEOTIDE SEQUENCE [LARGE SCALE GENOMIC DNA]</scope>
</reference>
<gene>
    <name evidence="1" type="ORF">SI7747_UN021919</name>
</gene>
<sequence length="42" mass="4934">MRKHLRRPLPFLYCTFNSLATSRNSFISIYRSYSVYGILSSS</sequence>
<comment type="caution">
    <text evidence="1">The sequence shown here is derived from an EMBL/GenBank/DDBJ whole genome shotgun (WGS) entry which is preliminary data.</text>
</comment>
<name>A0ABN7ECE6_SPIIN</name>
<dbReference type="EMBL" id="CACRZD030000365">
    <property type="protein sequence ID" value="CAA6675577.1"/>
    <property type="molecule type" value="Genomic_DNA"/>
</dbReference>
<accession>A0ABN7ECE6</accession>
<keyword evidence="2" id="KW-1185">Reference proteome</keyword>
<organism evidence="1 2">
    <name type="scientific">Spirodela intermedia</name>
    <name type="common">Intermediate duckweed</name>
    <dbReference type="NCBI Taxonomy" id="51605"/>
    <lineage>
        <taxon>Eukaryota</taxon>
        <taxon>Viridiplantae</taxon>
        <taxon>Streptophyta</taxon>
        <taxon>Embryophyta</taxon>
        <taxon>Tracheophyta</taxon>
        <taxon>Spermatophyta</taxon>
        <taxon>Magnoliopsida</taxon>
        <taxon>Liliopsida</taxon>
        <taxon>Araceae</taxon>
        <taxon>Lemnoideae</taxon>
        <taxon>Spirodela</taxon>
    </lineage>
</organism>